<dbReference type="Pfam" id="PF05488">
    <property type="entry name" value="PAAR_motif"/>
    <property type="match status" value="1"/>
</dbReference>
<evidence type="ECO:0000313" key="4">
    <source>
        <dbReference type="EMBL" id="PXX38901.1"/>
    </source>
</evidence>
<feature type="compositionally biased region" description="Basic and acidic residues" evidence="2">
    <location>
        <begin position="438"/>
        <end position="454"/>
    </location>
</feature>
<evidence type="ECO:0000313" key="5">
    <source>
        <dbReference type="Proteomes" id="UP000247755"/>
    </source>
</evidence>
<protein>
    <submittedName>
        <fullName evidence="4">Putative Zn-binding protein involved in type VI secretion</fullName>
    </submittedName>
</protein>
<comment type="caution">
    <text evidence="4">The sequence shown here is derived from an EMBL/GenBank/DDBJ whole genome shotgun (WGS) entry which is preliminary data.</text>
</comment>
<gene>
    <name evidence="4" type="ORF">NA66_100211</name>
</gene>
<feature type="domain" description="Novel toxin 15" evidence="3">
    <location>
        <begin position="486"/>
        <end position="638"/>
    </location>
</feature>
<evidence type="ECO:0000256" key="2">
    <source>
        <dbReference type="SAM" id="MobiDB-lite"/>
    </source>
</evidence>
<feature type="region of interest" description="Disordered" evidence="2">
    <location>
        <begin position="425"/>
        <end position="454"/>
    </location>
</feature>
<name>A0A318IX16_BURPY</name>
<dbReference type="InterPro" id="IPR028949">
    <property type="entry name" value="Ntox15"/>
</dbReference>
<evidence type="ECO:0000259" key="3">
    <source>
        <dbReference type="Pfam" id="PF15604"/>
    </source>
</evidence>
<dbReference type="Gene3D" id="2.60.200.60">
    <property type="match status" value="1"/>
</dbReference>
<keyword evidence="1" id="KW-0175">Coiled coil</keyword>
<dbReference type="InterPro" id="IPR008727">
    <property type="entry name" value="PAAR_motif"/>
</dbReference>
<dbReference type="Pfam" id="PF15604">
    <property type="entry name" value="Ntox15"/>
    <property type="match status" value="1"/>
</dbReference>
<dbReference type="RefSeq" id="WP_072435847.1">
    <property type="nucleotide sequence ID" value="NZ_QJJY01000002.1"/>
</dbReference>
<dbReference type="AlphaFoldDB" id="A0A318IX16"/>
<proteinExistence type="predicted"/>
<feature type="region of interest" description="Disordered" evidence="2">
    <location>
        <begin position="67"/>
        <end position="89"/>
    </location>
</feature>
<sequence length="647" mass="68696">MSEPLQIEITGDAADAFREHFQIDSLEQAKSALANADALWNDPGPPGSQSRDAYDWASKEVVRRYETGHYKPGTLPKKTADESRSGSSQHIANESDWKAFCTQPDFCRVGNQIVGFETFAVINNKQVASPNVKAQGKPVYRVGDTHQGVKADAGQGVVSQTSGGSGYVKILSGQSNVKVNGLPVARNGSDCLINCNAEGVGGTTGTIETVNKFTQSFADDVLNPDAPPGQRTSARLQDLERQRAALNDRLINVDEADKVVDFDGANKTLDGWIGEIKGTPGSYTDQGAQVGRGLLGFGKDAVMGVGNLAYSIGKGAAGLTQTIVTPAGREAAILDAKILAENIRVGNITPGTVGNTALNIGKAIVKPVTDPWSKGQYTESVTRGLAEVATLPLATTKLSKLAKLGELGDAGKAIKAEDALKAEKAAEAERAGQVTKAPEVETPRVPENEPGVHVKPKERLPEKKVPCFHPYDKAGFKKLSPAEQRQYLREYAKQLRGQQDAINSLTANEFQAARDAYKAVGRNPLADAMQEATRSDFVEHVRGSIYDSLRSSGMGAKEAMSTATERAGTIASKLAALHEPDMVAGGWAHPDPTRMGSLSVNSSIGGSWNQGDRLSTMEGGARDAISSDKGDALMNVKLEPCRGKGMR</sequence>
<reference evidence="4 5" key="1">
    <citation type="submission" date="2018-05" db="EMBL/GenBank/DDBJ databases">
        <title>Comparative genomics of bacterial root endophytes of switchgrass collected from native prairies over two seasons.</title>
        <authorList>
            <person name="Tang Y."/>
        </authorList>
    </citation>
    <scope>NUCLEOTIDE SEQUENCE [LARGE SCALE GENOMIC DNA]</scope>
    <source>
        <strain evidence="4 5">NFIX32</strain>
    </source>
</reference>
<accession>A0A318IX16</accession>
<feature type="coiled-coil region" evidence="1">
    <location>
        <begin position="229"/>
        <end position="256"/>
    </location>
</feature>
<dbReference type="Proteomes" id="UP000247755">
    <property type="component" value="Unassembled WGS sequence"/>
</dbReference>
<organism evidence="4 5">
    <name type="scientific">Burkholderia pyrrocinia</name>
    <name type="common">Pseudomonas pyrrocinia</name>
    <dbReference type="NCBI Taxonomy" id="60550"/>
    <lineage>
        <taxon>Bacteria</taxon>
        <taxon>Pseudomonadati</taxon>
        <taxon>Pseudomonadota</taxon>
        <taxon>Betaproteobacteria</taxon>
        <taxon>Burkholderiales</taxon>
        <taxon>Burkholderiaceae</taxon>
        <taxon>Burkholderia</taxon>
        <taxon>Burkholderia cepacia complex</taxon>
    </lineage>
</organism>
<evidence type="ECO:0000256" key="1">
    <source>
        <dbReference type="SAM" id="Coils"/>
    </source>
</evidence>
<dbReference type="EMBL" id="QJJY01000002">
    <property type="protein sequence ID" value="PXX38901.1"/>
    <property type="molecule type" value="Genomic_DNA"/>
</dbReference>